<name>A0A2H3NPX4_9BACT</name>
<evidence type="ECO:0000313" key="4">
    <source>
        <dbReference type="Proteomes" id="UP000221024"/>
    </source>
</evidence>
<accession>A0A2H3NPX4</accession>
<gene>
    <name evidence="3" type="ORF">CRI93_00910</name>
</gene>
<dbReference type="EMBL" id="PDEP01000001">
    <property type="protein sequence ID" value="PEN09321.1"/>
    <property type="molecule type" value="Genomic_DNA"/>
</dbReference>
<dbReference type="SUPFAM" id="SSF110836">
    <property type="entry name" value="Hypothetical protein SAV1430"/>
    <property type="match status" value="1"/>
</dbReference>
<sequence>MTIDTAPTPNPNSVKLTPSAGSLLSDHPMLAIKTPADAQGHALGEALIGLDGVIDVFMTPGFVTLTKADDASWDGVLDTARSLIAEHVEGV</sequence>
<dbReference type="OrthoDB" id="9796965at2"/>
<evidence type="ECO:0000256" key="1">
    <source>
        <dbReference type="SAM" id="MobiDB-lite"/>
    </source>
</evidence>
<dbReference type="Gene3D" id="3.30.1370.70">
    <property type="entry name" value="Scaffold protein Nfu/NifU, N-terminal domain"/>
    <property type="match status" value="1"/>
</dbReference>
<dbReference type="AlphaFoldDB" id="A0A2H3NPX4"/>
<dbReference type="SMART" id="SM00932">
    <property type="entry name" value="Nfu_N"/>
    <property type="match status" value="1"/>
</dbReference>
<keyword evidence="4" id="KW-1185">Reference proteome</keyword>
<dbReference type="Pfam" id="PF08712">
    <property type="entry name" value="Nfu_N"/>
    <property type="match status" value="1"/>
</dbReference>
<dbReference type="InterPro" id="IPR014824">
    <property type="entry name" value="Nfu/NifU_N"/>
</dbReference>
<organism evidence="3 4">
    <name type="scientific">Longimonas halophila</name>
    <dbReference type="NCBI Taxonomy" id="1469170"/>
    <lineage>
        <taxon>Bacteria</taxon>
        <taxon>Pseudomonadati</taxon>
        <taxon>Rhodothermota</taxon>
        <taxon>Rhodothermia</taxon>
        <taxon>Rhodothermales</taxon>
        <taxon>Salisaetaceae</taxon>
        <taxon>Longimonas</taxon>
    </lineage>
</organism>
<feature type="region of interest" description="Disordered" evidence="1">
    <location>
        <begin position="1"/>
        <end position="20"/>
    </location>
</feature>
<reference evidence="3 4" key="1">
    <citation type="submission" date="2017-10" db="EMBL/GenBank/DDBJ databases">
        <title>Draft genome of Longimonas halophila.</title>
        <authorList>
            <person name="Goh K.M."/>
            <person name="Shamsir M.S."/>
            <person name="Lim S.W."/>
        </authorList>
    </citation>
    <scope>NUCLEOTIDE SEQUENCE [LARGE SCALE GENOMIC DNA]</scope>
    <source>
        <strain evidence="3 4">KCTC 42399</strain>
    </source>
</reference>
<protein>
    <submittedName>
        <fullName evidence="3">Scaffolding protein</fullName>
    </submittedName>
</protein>
<feature type="domain" description="Scaffold protein Nfu/NifU N-terminal" evidence="2">
    <location>
        <begin position="3"/>
        <end position="91"/>
    </location>
</feature>
<evidence type="ECO:0000313" key="3">
    <source>
        <dbReference type="EMBL" id="PEN09321.1"/>
    </source>
</evidence>
<dbReference type="Proteomes" id="UP000221024">
    <property type="component" value="Unassembled WGS sequence"/>
</dbReference>
<comment type="caution">
    <text evidence="3">The sequence shown here is derived from an EMBL/GenBank/DDBJ whole genome shotgun (WGS) entry which is preliminary data.</text>
</comment>
<evidence type="ECO:0000259" key="2">
    <source>
        <dbReference type="SMART" id="SM00932"/>
    </source>
</evidence>
<proteinExistence type="predicted"/>
<dbReference type="RefSeq" id="WP_098060720.1">
    <property type="nucleotide sequence ID" value="NZ_PDEP01000001.1"/>
</dbReference>
<dbReference type="InterPro" id="IPR036498">
    <property type="entry name" value="Nfu/NifU_N_sf"/>
</dbReference>